<evidence type="ECO:0000256" key="5">
    <source>
        <dbReference type="ARBA" id="ARBA00023004"/>
    </source>
</evidence>
<dbReference type="CDD" id="cd11082">
    <property type="entry name" value="CYP61_CYP710"/>
    <property type="match status" value="1"/>
</dbReference>
<reference evidence="10" key="1">
    <citation type="journal article" date="2012" name="BMC Microbiol.">
        <title>Enhancement of carotenoid production by disrupting the C22-sterol desaturase gene (CYP61) in Xanthophyllomyces dendrorhous.</title>
        <authorList>
            <person name="Loto I."/>
            <person name="Gutierrez M.S."/>
            <person name="Barahona S."/>
            <person name="Sepulveda D."/>
            <person name="Martinez-Moya P."/>
            <person name="Baeza M."/>
            <person name="Cifuentes V."/>
            <person name="Alcaino J."/>
        </authorList>
    </citation>
    <scope>NUCLEOTIDE SEQUENCE</scope>
    <source>
        <strain evidence="9">ATCC 24230</strain>
        <strain evidence="13">CBS 6938</strain>
        <strain evidence="11">UCD 67-210</strain>
        <strain evidence="10">UCD 67-385</strain>
        <strain evidence="12">VKM-Y2786</strain>
    </source>
</reference>
<evidence type="ECO:0000256" key="7">
    <source>
        <dbReference type="PIRSR" id="PIRSR602403-1"/>
    </source>
</evidence>
<dbReference type="GO" id="GO:0005506">
    <property type="term" value="F:iron ion binding"/>
    <property type="evidence" value="ECO:0007669"/>
    <property type="project" value="InterPro"/>
</dbReference>
<comment type="similarity">
    <text evidence="2 8">Belongs to the cytochrome P450 family.</text>
</comment>
<dbReference type="EMBL" id="JX183240">
    <property type="protein sequence ID" value="AFV30198.1"/>
    <property type="molecule type" value="Genomic_DNA"/>
</dbReference>
<name>K4MMI7_PHARH</name>
<dbReference type="EC" id="1.14.19.41" evidence="6"/>
<dbReference type="AlphaFoldDB" id="K4MMI7"/>
<dbReference type="InterPro" id="IPR036396">
    <property type="entry name" value="Cyt_P450_sf"/>
</dbReference>
<dbReference type="EMBL" id="JX183237">
    <property type="protein sequence ID" value="AFV30195.1"/>
    <property type="molecule type" value="Genomic_DNA"/>
</dbReference>
<dbReference type="InterPro" id="IPR001128">
    <property type="entry name" value="Cyt_P450"/>
</dbReference>
<dbReference type="PRINTS" id="PR00385">
    <property type="entry name" value="P450"/>
</dbReference>
<dbReference type="EMBL" id="JX183235">
    <property type="protein sequence ID" value="AFV30193.1"/>
    <property type="molecule type" value="mRNA"/>
</dbReference>
<accession>K4MMI7</accession>
<evidence type="ECO:0000256" key="3">
    <source>
        <dbReference type="ARBA" id="ARBA00022723"/>
    </source>
</evidence>
<dbReference type="EMBL" id="LN483332">
    <property type="protein sequence ID" value="CED85128.1"/>
    <property type="molecule type" value="Genomic_DNA"/>
</dbReference>
<sequence>MASQHVPAPSSTASAFPFSLSGTEAFAFPELTTRTLLGSILTVVASILIFEQINYRNKKQHLPGPTWTIPIIGKFLNSLHPTMEVYKAQFAQGELSAFSVFHLFLVMAVSNRVARKIFNSPDYAEPCLVASAKQVLLPENWVFLHGKVHAEYRRALNVLFTRKALSIYLPIQEKIYRRYFNEWMNDPDTEPKPYMMVMRDLNMETSLRVFCGEHMSEEEQFAISDKYWLITCALQLVNFPLALPGTKVYNAIKARKIAMTILEDVSAKSKRSMAEGNEPTCLIDAWMKEMIDAKAGKGESSAEERRALSREFSDHEIAMVVLSFLFASQDAMTSALVNTFELLADHPEILAKVREEQYYVRHNDVDAPLSFNQMDEMVYTRAMVKEALRLIPPVIFVPYLTLKPFPILPDYTVPKGTMLIPSLWPSCHDETIYPEPDSFVPERWLEKGGSAEANPKNYMVWGAGAHKCIGFEYAYMHLAACVGTASVTMDWHHKITPDTGKFQVIATLFPKDGLHLKFTPRPKPSF</sequence>
<dbReference type="InterPro" id="IPR017972">
    <property type="entry name" value="Cyt_P450_CS"/>
</dbReference>
<dbReference type="PANTHER" id="PTHR24286">
    <property type="entry name" value="CYTOCHROME P450 26"/>
    <property type="match status" value="1"/>
</dbReference>
<keyword evidence="7 8" id="KW-0349">Heme</keyword>
<evidence type="ECO:0000313" key="11">
    <source>
        <dbReference type="EMBL" id="AFV30195.1"/>
    </source>
</evidence>
<evidence type="ECO:0000256" key="8">
    <source>
        <dbReference type="RuleBase" id="RU000461"/>
    </source>
</evidence>
<dbReference type="PANTHER" id="PTHR24286:SF228">
    <property type="entry name" value="C-22 STEROL DESATURASE ERG5"/>
    <property type="match status" value="1"/>
</dbReference>
<keyword evidence="5 7" id="KW-0408">Iron</keyword>
<gene>
    <name evidence="10" type="primary">CYP61</name>
    <name evidence="14" type="synonym">CYP61A1</name>
</gene>
<dbReference type="FunFam" id="1.10.630.10:FF:000021">
    <property type="entry name" value="Cytochrome P450 61"/>
    <property type="match status" value="1"/>
</dbReference>
<dbReference type="GO" id="GO:0000249">
    <property type="term" value="F:C-22 sterol desaturase (NADPH) activity"/>
    <property type="evidence" value="ECO:0007669"/>
    <property type="project" value="UniProtKB-EC"/>
</dbReference>
<evidence type="ECO:0000313" key="15">
    <source>
        <dbReference type="EMBL" id="CED85128.1"/>
    </source>
</evidence>
<dbReference type="InterPro" id="IPR002403">
    <property type="entry name" value="Cyt_P450_E_grp-IV"/>
</dbReference>
<dbReference type="EMBL" id="JX183238">
    <property type="protein sequence ID" value="AFV30196.1"/>
    <property type="molecule type" value="Genomic_DNA"/>
</dbReference>
<dbReference type="GO" id="GO:0020037">
    <property type="term" value="F:heme binding"/>
    <property type="evidence" value="ECO:0007669"/>
    <property type="project" value="InterPro"/>
</dbReference>
<evidence type="ECO:0000256" key="4">
    <source>
        <dbReference type="ARBA" id="ARBA00023002"/>
    </source>
</evidence>
<evidence type="ECO:0000313" key="9">
    <source>
        <dbReference type="EMBL" id="AFV30193.1"/>
    </source>
</evidence>
<dbReference type="EMBL" id="JX183236">
    <property type="protein sequence ID" value="AFV30194.1"/>
    <property type="molecule type" value="Genomic_DNA"/>
</dbReference>
<evidence type="ECO:0000313" key="10">
    <source>
        <dbReference type="EMBL" id="AFV30194.1"/>
    </source>
</evidence>
<comment type="cofactor">
    <cofactor evidence="1 7">
        <name>heme</name>
        <dbReference type="ChEBI" id="CHEBI:30413"/>
    </cofactor>
</comment>
<dbReference type="PRINTS" id="PR00465">
    <property type="entry name" value="EP450IV"/>
</dbReference>
<reference evidence="15" key="2">
    <citation type="submission" date="2014-08" db="EMBL/GenBank/DDBJ databases">
        <authorList>
            <person name="Sharma Rahul"/>
            <person name="Thines Marco"/>
        </authorList>
    </citation>
    <scope>NUCLEOTIDE SEQUENCE</scope>
</reference>
<evidence type="ECO:0000313" key="13">
    <source>
        <dbReference type="EMBL" id="AFV30198.1"/>
    </source>
</evidence>
<feature type="binding site" description="axial binding residue" evidence="7">
    <location>
        <position position="468"/>
    </location>
    <ligand>
        <name>heme</name>
        <dbReference type="ChEBI" id="CHEBI:30413"/>
    </ligand>
    <ligandPart>
        <name>Fe</name>
        <dbReference type="ChEBI" id="CHEBI:18248"/>
    </ligandPart>
</feature>
<protein>
    <recommendedName>
        <fullName evidence="6">sterol 22-desaturase</fullName>
        <ecNumber evidence="6">1.14.19.41</ecNumber>
    </recommendedName>
</protein>
<organism evidence="10">
    <name type="scientific">Phaffia rhodozyma</name>
    <name type="common">Yeast</name>
    <name type="synonym">Xanthophyllomyces dendrorhous</name>
    <dbReference type="NCBI Taxonomy" id="264483"/>
    <lineage>
        <taxon>Eukaryota</taxon>
        <taxon>Fungi</taxon>
        <taxon>Dikarya</taxon>
        <taxon>Basidiomycota</taxon>
        <taxon>Agaricomycotina</taxon>
        <taxon>Tremellomycetes</taxon>
        <taxon>Cystofilobasidiales</taxon>
        <taxon>Mrakiaceae</taxon>
        <taxon>Phaffia</taxon>
    </lineage>
</organism>
<evidence type="ECO:0000256" key="6">
    <source>
        <dbReference type="ARBA" id="ARBA00039038"/>
    </source>
</evidence>
<keyword evidence="4 8" id="KW-0560">Oxidoreductase</keyword>
<reference evidence="14" key="3">
    <citation type="journal article" date="2017" name="BMC Genomics">
        <title>Characterization of the cytochrome P450 monooxygenase genes (P450ome) from the carotenogenic yeast Xanthophyllomyces dendrorhous.</title>
        <authorList>
            <person name="Cordova P."/>
            <person name="Gonzalez A.M."/>
            <person name="Nelson D.R."/>
            <person name="Gutierrez M.S."/>
            <person name="Baeza M."/>
            <person name="Cifuentes V."/>
            <person name="Alcaino J."/>
        </authorList>
    </citation>
    <scope>NUCLEOTIDE SEQUENCE</scope>
</reference>
<dbReference type="GO" id="GO:0004497">
    <property type="term" value="F:monooxygenase activity"/>
    <property type="evidence" value="ECO:0007669"/>
    <property type="project" value="UniProtKB-KW"/>
</dbReference>
<evidence type="ECO:0000313" key="12">
    <source>
        <dbReference type="EMBL" id="AFV30196.1"/>
    </source>
</evidence>
<dbReference type="PROSITE" id="PS00086">
    <property type="entry name" value="CYTOCHROME_P450"/>
    <property type="match status" value="1"/>
</dbReference>
<evidence type="ECO:0000256" key="1">
    <source>
        <dbReference type="ARBA" id="ARBA00001971"/>
    </source>
</evidence>
<keyword evidence="8" id="KW-0503">Monooxygenase</keyword>
<evidence type="ECO:0000313" key="14">
    <source>
        <dbReference type="EMBL" id="ASN66822.1"/>
    </source>
</evidence>
<dbReference type="Pfam" id="PF00067">
    <property type="entry name" value="p450"/>
    <property type="match status" value="1"/>
</dbReference>
<proteinExistence type="evidence at transcript level"/>
<keyword evidence="3 7" id="KW-0479">Metal-binding</keyword>
<evidence type="ECO:0000256" key="2">
    <source>
        <dbReference type="ARBA" id="ARBA00010617"/>
    </source>
</evidence>
<dbReference type="Gene3D" id="1.10.630.10">
    <property type="entry name" value="Cytochrome P450"/>
    <property type="match status" value="1"/>
</dbReference>
<dbReference type="EMBL" id="KY775139">
    <property type="protein sequence ID" value="ASN66822.1"/>
    <property type="molecule type" value="Genomic_DNA"/>
</dbReference>
<dbReference type="GO" id="GO:0016125">
    <property type="term" value="P:sterol metabolic process"/>
    <property type="evidence" value="ECO:0007669"/>
    <property type="project" value="TreeGrafter"/>
</dbReference>
<dbReference type="SUPFAM" id="SSF48264">
    <property type="entry name" value="Cytochrome P450"/>
    <property type="match status" value="1"/>
</dbReference>